<evidence type="ECO:0000313" key="2">
    <source>
        <dbReference type="EMBL" id="MBS8260276.1"/>
    </source>
</evidence>
<dbReference type="EMBL" id="QTKU01000002">
    <property type="protein sequence ID" value="MBS8260276.1"/>
    <property type="molecule type" value="Genomic_DNA"/>
</dbReference>
<keyword evidence="1" id="KW-0732">Signal</keyword>
<feature type="chain" id="PRO_5037069643" evidence="1">
    <location>
        <begin position="29"/>
        <end position="200"/>
    </location>
</feature>
<proteinExistence type="predicted"/>
<organism evidence="2 3">
    <name type="scientific">Roseibium polysiphoniae</name>
    <dbReference type="NCBI Taxonomy" id="2571221"/>
    <lineage>
        <taxon>Bacteria</taxon>
        <taxon>Pseudomonadati</taxon>
        <taxon>Pseudomonadota</taxon>
        <taxon>Alphaproteobacteria</taxon>
        <taxon>Hyphomicrobiales</taxon>
        <taxon>Stappiaceae</taxon>
        <taxon>Roseibium</taxon>
    </lineage>
</organism>
<protein>
    <submittedName>
        <fullName evidence="2">Uncharacterized protein</fullName>
    </submittedName>
</protein>
<dbReference type="AlphaFoldDB" id="A0A944CBG7"/>
<accession>A0A944CBG7</accession>
<feature type="signal peptide" evidence="1">
    <location>
        <begin position="1"/>
        <end position="28"/>
    </location>
</feature>
<dbReference type="RefSeq" id="WP_246541851.1">
    <property type="nucleotide sequence ID" value="NZ_QTKU01000002.1"/>
</dbReference>
<comment type="caution">
    <text evidence="2">The sequence shown here is derived from an EMBL/GenBank/DDBJ whole genome shotgun (WGS) entry which is preliminary data.</text>
</comment>
<sequence>MFRTVVSKYGVAVLVAVSAAAVSSGASAGGKALQCYEQAVVPAAYQTVQERVLVRRATTRVVEHPAVYAYQNRRVVVQPERVSYRTVAPIYEHRSRRVQVQPASVGWEYQMRKGRKILCKVKRPAIYQTVSERVLVKQGGRVAVTQPAIYGTVKEKVLVRPASRQKVHEPAIYKTVSRQVKVRDQQVVWQPVSRKAYCKR</sequence>
<reference evidence="2" key="1">
    <citation type="submission" date="2018-08" db="EMBL/GenBank/DDBJ databases">
        <authorList>
            <person name="Jin W."/>
            <person name="Wang H."/>
            <person name="Yang Y."/>
            <person name="Li M."/>
            <person name="Liu J."/>
        </authorList>
    </citation>
    <scope>NUCLEOTIDE SEQUENCE</scope>
    <source>
        <strain evidence="2">AESS21</strain>
    </source>
</reference>
<dbReference type="Proteomes" id="UP000705379">
    <property type="component" value="Unassembled WGS sequence"/>
</dbReference>
<evidence type="ECO:0000256" key="1">
    <source>
        <dbReference type="SAM" id="SignalP"/>
    </source>
</evidence>
<evidence type="ECO:0000313" key="3">
    <source>
        <dbReference type="Proteomes" id="UP000705379"/>
    </source>
</evidence>
<name>A0A944CBG7_9HYPH</name>
<gene>
    <name evidence="2" type="ORF">DYI23_08610</name>
</gene>
<reference evidence="2" key="2">
    <citation type="journal article" date="2021" name="Microorganisms">
        <title>Bacterial Dimethylsulfoniopropionate Biosynthesis in the East China Sea.</title>
        <authorList>
            <person name="Liu J."/>
            <person name="Zhang Y."/>
            <person name="Liu J."/>
            <person name="Zhong H."/>
            <person name="Williams B.T."/>
            <person name="Zheng Y."/>
            <person name="Curson A.R.J."/>
            <person name="Sun C."/>
            <person name="Sun H."/>
            <person name="Song D."/>
            <person name="Wagner Mackenzie B."/>
            <person name="Bermejo Martinez A."/>
            <person name="Todd J.D."/>
            <person name="Zhang X.H."/>
        </authorList>
    </citation>
    <scope>NUCLEOTIDE SEQUENCE</scope>
    <source>
        <strain evidence="2">AESS21</strain>
    </source>
</reference>